<dbReference type="RefSeq" id="WP_209706540.1">
    <property type="nucleotide sequence ID" value="NZ_JAFIDA010000001.1"/>
</dbReference>
<dbReference type="Proteomes" id="UP000675163">
    <property type="component" value="Unassembled WGS sequence"/>
</dbReference>
<evidence type="ECO:0000313" key="4">
    <source>
        <dbReference type="EMBL" id="MBP1327589.1"/>
    </source>
</evidence>
<organism evidence="4 5">
    <name type="scientific">Leucobacter exalbidus</name>
    <dbReference type="NCBI Taxonomy" id="662960"/>
    <lineage>
        <taxon>Bacteria</taxon>
        <taxon>Bacillati</taxon>
        <taxon>Actinomycetota</taxon>
        <taxon>Actinomycetes</taxon>
        <taxon>Micrococcales</taxon>
        <taxon>Microbacteriaceae</taxon>
        <taxon>Leucobacter</taxon>
    </lineage>
</organism>
<comment type="caution">
    <text evidence="4">The sequence shown here is derived from an EMBL/GenBank/DDBJ whole genome shotgun (WGS) entry which is preliminary data.</text>
</comment>
<dbReference type="GO" id="GO:0043190">
    <property type="term" value="C:ATP-binding cassette (ABC) transporter complex"/>
    <property type="evidence" value="ECO:0007669"/>
    <property type="project" value="InterPro"/>
</dbReference>
<dbReference type="InterPro" id="IPR005770">
    <property type="entry name" value="PhnD"/>
</dbReference>
<proteinExistence type="inferred from homology"/>
<evidence type="ECO:0000256" key="2">
    <source>
        <dbReference type="ARBA" id="ARBA00022729"/>
    </source>
</evidence>
<feature type="chain" id="PRO_5037046119" evidence="3">
    <location>
        <begin position="31"/>
        <end position="303"/>
    </location>
</feature>
<feature type="signal peptide" evidence="3">
    <location>
        <begin position="1"/>
        <end position="30"/>
    </location>
</feature>
<dbReference type="AlphaFoldDB" id="A0A940PUA5"/>
<keyword evidence="5" id="KW-1185">Reference proteome</keyword>
<name>A0A940PUA5_9MICO</name>
<dbReference type="EMBL" id="JAFIDA010000001">
    <property type="protein sequence ID" value="MBP1327589.1"/>
    <property type="molecule type" value="Genomic_DNA"/>
</dbReference>
<evidence type="ECO:0000313" key="5">
    <source>
        <dbReference type="Proteomes" id="UP000675163"/>
    </source>
</evidence>
<dbReference type="GO" id="GO:0055085">
    <property type="term" value="P:transmembrane transport"/>
    <property type="evidence" value="ECO:0007669"/>
    <property type="project" value="InterPro"/>
</dbReference>
<evidence type="ECO:0000256" key="3">
    <source>
        <dbReference type="SAM" id="SignalP"/>
    </source>
</evidence>
<dbReference type="Gene3D" id="3.40.190.10">
    <property type="entry name" value="Periplasmic binding protein-like II"/>
    <property type="match status" value="2"/>
</dbReference>
<protein>
    <submittedName>
        <fullName evidence="4">Phosphonate transport system substrate-binding protein</fullName>
    </submittedName>
</protein>
<dbReference type="Pfam" id="PF12974">
    <property type="entry name" value="Phosphonate-bd"/>
    <property type="match status" value="1"/>
</dbReference>
<dbReference type="PANTHER" id="PTHR35841:SF1">
    <property type="entry name" value="PHOSPHONATES-BINDING PERIPLASMIC PROTEIN"/>
    <property type="match status" value="1"/>
</dbReference>
<dbReference type="PROSITE" id="PS51257">
    <property type="entry name" value="PROKAR_LIPOPROTEIN"/>
    <property type="match status" value="1"/>
</dbReference>
<comment type="similarity">
    <text evidence="1">Belongs to the phosphate/phosphite/phosphonate binding protein family.</text>
</comment>
<reference evidence="4" key="1">
    <citation type="submission" date="2021-02" db="EMBL/GenBank/DDBJ databases">
        <title>Sequencing the genomes of 1000 actinobacteria strains.</title>
        <authorList>
            <person name="Klenk H.-P."/>
        </authorList>
    </citation>
    <scope>NUCLEOTIDE SEQUENCE</scope>
    <source>
        <strain evidence="4">DSM 22850</strain>
    </source>
</reference>
<dbReference type="SUPFAM" id="SSF53850">
    <property type="entry name" value="Periplasmic binding protein-like II"/>
    <property type="match status" value="1"/>
</dbReference>
<sequence>MKTRTLLSLSALSLVSVIALTGCASGTAEADSPENDVIRIATLPTGDDPMAVNPIEALGKLITAKTGMEVEITDAPDYLGVVEAVRSDHVDMALMSAFPSALAVNTGEVDALMTWPGSSDPVSKCYVLADSPIQSVEDLKGKTIGFADPGSSSGFFMPVHLLDSVGLERDVDYETMFTGGHDRSAVAVKEKQIDAACTATMLTTMWGSDYFPFEEGDVRFIGESIPMDVSMAVIASQEISSAKRAALLDALPQVFSEDNADQLGVYAETGMLSNEPTLEPGADAFDSLVKVAAVAGVDISDLK</sequence>
<gene>
    <name evidence="4" type="ORF">JOF28_002821</name>
</gene>
<dbReference type="PANTHER" id="PTHR35841">
    <property type="entry name" value="PHOSPHONATES-BINDING PERIPLASMIC PROTEIN"/>
    <property type="match status" value="1"/>
</dbReference>
<accession>A0A940PUA5</accession>
<evidence type="ECO:0000256" key="1">
    <source>
        <dbReference type="ARBA" id="ARBA00007162"/>
    </source>
</evidence>
<keyword evidence="2 3" id="KW-0732">Signal</keyword>
<dbReference type="NCBIfam" id="TIGR01098">
    <property type="entry name" value="3A0109s03R"/>
    <property type="match status" value="1"/>
</dbReference>